<sequence>AATAIIEVGQKMVTVRETPQLARGRGLGQIAAVTGAGQLVASVVMGGLWSVATARWAFGIEAALALVGLLLMVRALGSDRDALGGG</sequence>
<keyword evidence="1" id="KW-0472">Membrane</keyword>
<accession>A0A2T2WYR5</accession>
<proteinExistence type="predicted"/>
<dbReference type="AlphaFoldDB" id="A0A2T2WYR5"/>
<evidence type="ECO:0008006" key="4">
    <source>
        <dbReference type="Google" id="ProtNLM"/>
    </source>
</evidence>
<gene>
    <name evidence="2" type="ORF">C7B46_19440</name>
</gene>
<name>A0A2T2WYR5_9FIRM</name>
<dbReference type="InterPro" id="IPR036259">
    <property type="entry name" value="MFS_trans_sf"/>
</dbReference>
<reference evidence="2 3" key="1">
    <citation type="journal article" date="2014" name="BMC Genomics">
        <title>Comparison of environmental and isolate Sulfobacillus genomes reveals diverse carbon, sulfur, nitrogen, and hydrogen metabolisms.</title>
        <authorList>
            <person name="Justice N.B."/>
            <person name="Norman A."/>
            <person name="Brown C.T."/>
            <person name="Singh A."/>
            <person name="Thomas B.C."/>
            <person name="Banfield J.F."/>
        </authorList>
    </citation>
    <scope>NUCLEOTIDE SEQUENCE [LARGE SCALE GENOMIC DNA]</scope>
    <source>
        <strain evidence="2">AMDSBA4</strain>
    </source>
</reference>
<feature type="transmembrane region" description="Helical" evidence="1">
    <location>
        <begin position="30"/>
        <end position="50"/>
    </location>
</feature>
<evidence type="ECO:0000256" key="1">
    <source>
        <dbReference type="SAM" id="Phobius"/>
    </source>
</evidence>
<keyword evidence="1" id="KW-1133">Transmembrane helix</keyword>
<feature type="transmembrane region" description="Helical" evidence="1">
    <location>
        <begin position="56"/>
        <end position="76"/>
    </location>
</feature>
<organism evidence="2 3">
    <name type="scientific">Sulfobacillus benefaciens</name>
    <dbReference type="NCBI Taxonomy" id="453960"/>
    <lineage>
        <taxon>Bacteria</taxon>
        <taxon>Bacillati</taxon>
        <taxon>Bacillota</taxon>
        <taxon>Clostridia</taxon>
        <taxon>Eubacteriales</taxon>
        <taxon>Clostridiales Family XVII. Incertae Sedis</taxon>
        <taxon>Sulfobacillus</taxon>
    </lineage>
</organism>
<feature type="non-terminal residue" evidence="2">
    <location>
        <position position="1"/>
    </location>
</feature>
<dbReference type="Proteomes" id="UP000242972">
    <property type="component" value="Unassembled WGS sequence"/>
</dbReference>
<evidence type="ECO:0000313" key="3">
    <source>
        <dbReference type="Proteomes" id="UP000242972"/>
    </source>
</evidence>
<dbReference type="SUPFAM" id="SSF103473">
    <property type="entry name" value="MFS general substrate transporter"/>
    <property type="match status" value="1"/>
</dbReference>
<keyword evidence="1" id="KW-0812">Transmembrane</keyword>
<comment type="caution">
    <text evidence="2">The sequence shown here is derived from an EMBL/GenBank/DDBJ whole genome shotgun (WGS) entry which is preliminary data.</text>
</comment>
<dbReference type="EMBL" id="PXYW01000110">
    <property type="protein sequence ID" value="PSR27387.1"/>
    <property type="molecule type" value="Genomic_DNA"/>
</dbReference>
<protein>
    <recommendedName>
        <fullName evidence="4">MFS transporter</fullName>
    </recommendedName>
</protein>
<evidence type="ECO:0000313" key="2">
    <source>
        <dbReference type="EMBL" id="PSR27387.1"/>
    </source>
</evidence>
<dbReference type="Gene3D" id="1.20.1250.20">
    <property type="entry name" value="MFS general substrate transporter like domains"/>
    <property type="match status" value="1"/>
</dbReference>